<sequence>MKDLSRREFFKISAGGLAFLSELSVSREARAKLEEIFAERAFVEEDYEKGIDRLRTAVFEKEIESNWLFVEKGKKHGWLDIGKDMSIDSGSSIELLPILEDRDVSRMHFSHTHPIAVLKADKEISEPELEDAKKVRKSNLPSLPSPADIRTRALQKIFLRSNNLPQKLEHSVFDPSGRWFYDVDVDHPMIALITKKENPVPEDAPDTDKLVPSPGESAMMRMGFEIAGQQDYFRREKRIALEPLLRFQERMKKEWGVELRYEPYP</sequence>
<organism evidence="1 2">
    <name type="scientific">Candidatus Sungbacteria bacterium RIFCSPLOWO2_01_FULL_47_10</name>
    <dbReference type="NCBI Taxonomy" id="1802276"/>
    <lineage>
        <taxon>Bacteria</taxon>
        <taxon>Candidatus Sungiibacteriota</taxon>
    </lineage>
</organism>
<comment type="caution">
    <text evidence="1">The sequence shown here is derived from an EMBL/GenBank/DDBJ whole genome shotgun (WGS) entry which is preliminary data.</text>
</comment>
<protein>
    <submittedName>
        <fullName evidence="1">Uncharacterized protein</fullName>
    </submittedName>
</protein>
<dbReference type="Proteomes" id="UP000177982">
    <property type="component" value="Unassembled WGS sequence"/>
</dbReference>
<gene>
    <name evidence="1" type="ORF">A2934_00350</name>
</gene>
<dbReference type="InterPro" id="IPR006311">
    <property type="entry name" value="TAT_signal"/>
</dbReference>
<dbReference type="EMBL" id="MHQO01000079">
    <property type="protein sequence ID" value="OHA04434.1"/>
    <property type="molecule type" value="Genomic_DNA"/>
</dbReference>
<proteinExistence type="predicted"/>
<evidence type="ECO:0000313" key="1">
    <source>
        <dbReference type="EMBL" id="OHA04434.1"/>
    </source>
</evidence>
<dbReference type="PROSITE" id="PS51318">
    <property type="entry name" value="TAT"/>
    <property type="match status" value="1"/>
</dbReference>
<reference evidence="1 2" key="1">
    <citation type="journal article" date="2016" name="Nat. Commun.">
        <title>Thousands of microbial genomes shed light on interconnected biogeochemical processes in an aquifer system.</title>
        <authorList>
            <person name="Anantharaman K."/>
            <person name="Brown C.T."/>
            <person name="Hug L.A."/>
            <person name="Sharon I."/>
            <person name="Castelle C.J."/>
            <person name="Probst A.J."/>
            <person name="Thomas B.C."/>
            <person name="Singh A."/>
            <person name="Wilkins M.J."/>
            <person name="Karaoz U."/>
            <person name="Brodie E.L."/>
            <person name="Williams K.H."/>
            <person name="Hubbard S.S."/>
            <person name="Banfield J.F."/>
        </authorList>
    </citation>
    <scope>NUCLEOTIDE SEQUENCE [LARGE SCALE GENOMIC DNA]</scope>
</reference>
<evidence type="ECO:0000313" key="2">
    <source>
        <dbReference type="Proteomes" id="UP000177982"/>
    </source>
</evidence>
<accession>A0A1G2KYX6</accession>
<dbReference type="AlphaFoldDB" id="A0A1G2KYX6"/>
<name>A0A1G2KYX6_9BACT</name>